<name>A0A6J5RIW5_9CAUD</name>
<reference evidence="2" key="1">
    <citation type="submission" date="2020-05" db="EMBL/GenBank/DDBJ databases">
        <authorList>
            <person name="Chiriac C."/>
            <person name="Salcher M."/>
            <person name="Ghai R."/>
            <person name="Kavagutti S V."/>
        </authorList>
    </citation>
    <scope>NUCLEOTIDE SEQUENCE</scope>
</reference>
<proteinExistence type="predicted"/>
<dbReference type="SUPFAM" id="SSF56300">
    <property type="entry name" value="Metallo-dependent phosphatases"/>
    <property type="match status" value="1"/>
</dbReference>
<dbReference type="InterPro" id="IPR029052">
    <property type="entry name" value="Metallo-depent_PP-like"/>
</dbReference>
<dbReference type="GO" id="GO:0016788">
    <property type="term" value="F:hydrolase activity, acting on ester bonds"/>
    <property type="evidence" value="ECO:0007669"/>
    <property type="project" value="InterPro"/>
</dbReference>
<dbReference type="Pfam" id="PF00149">
    <property type="entry name" value="Metallophos"/>
    <property type="match status" value="1"/>
</dbReference>
<dbReference type="PANTHER" id="PTHR12905:SF0">
    <property type="entry name" value="CALCINEURIN-LIKE PHOSPHOESTERASE DOMAIN-CONTAINING PROTEIN"/>
    <property type="match status" value="1"/>
</dbReference>
<accession>A0A6J5RIW5</accession>
<dbReference type="PANTHER" id="PTHR12905">
    <property type="entry name" value="METALLOPHOSPHOESTERASE"/>
    <property type="match status" value="1"/>
</dbReference>
<dbReference type="GO" id="GO:0000166">
    <property type="term" value="F:nucleotide binding"/>
    <property type="evidence" value="ECO:0007669"/>
    <property type="project" value="InterPro"/>
</dbReference>
<dbReference type="GO" id="GO:0046872">
    <property type="term" value="F:metal ion binding"/>
    <property type="evidence" value="ECO:0007669"/>
    <property type="project" value="InterPro"/>
</dbReference>
<dbReference type="EMBL" id="LR797252">
    <property type="protein sequence ID" value="CAB4196939.1"/>
    <property type="molecule type" value="Genomic_DNA"/>
</dbReference>
<dbReference type="InterPro" id="IPR051693">
    <property type="entry name" value="UPF0046_metallophosphoest"/>
</dbReference>
<dbReference type="InterPro" id="IPR006146">
    <property type="entry name" value="5'-Nucleotdase_CS"/>
</dbReference>
<feature type="domain" description="Calcineurin-like phosphoesterase" evidence="1">
    <location>
        <begin position="16"/>
        <end position="213"/>
    </location>
</feature>
<dbReference type="InterPro" id="IPR004843">
    <property type="entry name" value="Calcineurin-like_PHP"/>
</dbReference>
<evidence type="ECO:0000259" key="1">
    <source>
        <dbReference type="Pfam" id="PF00149"/>
    </source>
</evidence>
<organism evidence="2">
    <name type="scientific">uncultured Caudovirales phage</name>
    <dbReference type="NCBI Taxonomy" id="2100421"/>
    <lineage>
        <taxon>Viruses</taxon>
        <taxon>Duplodnaviria</taxon>
        <taxon>Heunggongvirae</taxon>
        <taxon>Uroviricota</taxon>
        <taxon>Caudoviricetes</taxon>
        <taxon>Peduoviridae</taxon>
        <taxon>Maltschvirus</taxon>
        <taxon>Maltschvirus maltsch</taxon>
    </lineage>
</organism>
<sequence>MKIKKVSDQISRKFKLRVLHISDTHGGFPDLYGRFDCVLHTGDFFPNSKAQYNGDKSQEAIFQLNWLKEKIPEIKKWLRGHTFLYVLGNHDFIFHNFVEQELTSAGIKSFDLTDKTVMYEGVNFYGFPYIPFIDGSWNYERQIPEMQAEVDKMIDVLNQSYVDVLACHAPPYPHLDLTIGNEAVGSTVISHALDYKLQKEMMPQYYCCGHIHEAHGITMRNGLCISNAALTRHIIEI</sequence>
<dbReference type="PROSITE" id="PS00785">
    <property type="entry name" value="5_NUCLEOTIDASE_1"/>
    <property type="match status" value="1"/>
</dbReference>
<dbReference type="Gene3D" id="3.60.21.10">
    <property type="match status" value="1"/>
</dbReference>
<gene>
    <name evidence="2" type="ORF">UFOVP1290_459</name>
</gene>
<protein>
    <submittedName>
        <fullName evidence="2">COG2129 Predicted phosphoesterases, related to the Icc protein</fullName>
    </submittedName>
</protein>
<evidence type="ECO:0000313" key="2">
    <source>
        <dbReference type="EMBL" id="CAB4196939.1"/>
    </source>
</evidence>